<proteinExistence type="predicted"/>
<evidence type="ECO:0000313" key="1">
    <source>
        <dbReference type="EMBL" id="MBA8927719.1"/>
    </source>
</evidence>
<protein>
    <submittedName>
        <fullName evidence="1">Uncharacterized protein</fullName>
    </submittedName>
</protein>
<accession>A0ABR6BLG7</accession>
<comment type="caution">
    <text evidence="1">The sequence shown here is derived from an EMBL/GenBank/DDBJ whole genome shotgun (WGS) entry which is preliminary data.</text>
</comment>
<organism evidence="1 2">
    <name type="scientific">Kutzneria viridogrisea</name>
    <dbReference type="NCBI Taxonomy" id="47990"/>
    <lineage>
        <taxon>Bacteria</taxon>
        <taxon>Bacillati</taxon>
        <taxon>Actinomycetota</taxon>
        <taxon>Actinomycetes</taxon>
        <taxon>Pseudonocardiales</taxon>
        <taxon>Pseudonocardiaceae</taxon>
        <taxon>Kutzneria</taxon>
    </lineage>
</organism>
<name>A0ABR6BLG7_9PSEU</name>
<keyword evidence="2" id="KW-1185">Reference proteome</keyword>
<dbReference type="EMBL" id="JACJID010000003">
    <property type="protein sequence ID" value="MBA8927719.1"/>
    <property type="molecule type" value="Genomic_DNA"/>
</dbReference>
<evidence type="ECO:0000313" key="2">
    <source>
        <dbReference type="Proteomes" id="UP000517916"/>
    </source>
</evidence>
<sequence>MTNEPDLPLRGVTNVVQGDMSGVQAGTIHGDVHYHPPERPTDDAPEIFGHVPETNEEINYVIGHRPWSWEYLLYAGSLQVGLHHIKQKSTNRSNSPLTITSKDAAIKHVSTLLAELQAAVEDVMNCFDPELMSKALGEPGRPGEWRLTCAIARRLIAVYEKLQNWSISVREAEVPRQTRRLFNILSHIADRPMLEIDEFVQHFVTQLNDMIGKASQGMTDAQVLTLTCEIAVDEKLMAELIKEAERANRRW</sequence>
<reference evidence="1 2" key="1">
    <citation type="submission" date="2020-08" db="EMBL/GenBank/DDBJ databases">
        <title>Genomic Encyclopedia of Archaeal and Bacterial Type Strains, Phase II (KMG-II): from individual species to whole genera.</title>
        <authorList>
            <person name="Goeker M."/>
        </authorList>
    </citation>
    <scope>NUCLEOTIDE SEQUENCE [LARGE SCALE GENOMIC DNA]</scope>
    <source>
        <strain evidence="1 2">DSM 43850</strain>
    </source>
</reference>
<dbReference type="Proteomes" id="UP000517916">
    <property type="component" value="Unassembled WGS sequence"/>
</dbReference>
<gene>
    <name evidence="1" type="ORF">BC739_004925</name>
</gene>
<dbReference type="RefSeq" id="WP_182838462.1">
    <property type="nucleotide sequence ID" value="NZ_BAAABQ010000025.1"/>
</dbReference>